<evidence type="ECO:0000259" key="3">
    <source>
        <dbReference type="PROSITE" id="PS51864"/>
    </source>
</evidence>
<dbReference type="PROSITE" id="PS51864">
    <property type="entry name" value="ASTACIN"/>
    <property type="match status" value="1"/>
</dbReference>
<dbReference type="PANTHER" id="PTHR10127:SF850">
    <property type="entry name" value="METALLOENDOPEPTIDASE"/>
    <property type="match status" value="1"/>
</dbReference>
<dbReference type="Proteomes" id="UP000521872">
    <property type="component" value="Unassembled WGS sequence"/>
</dbReference>
<protein>
    <recommendedName>
        <fullName evidence="2">Metalloendopeptidase</fullName>
        <ecNumber evidence="2">3.4.24.-</ecNumber>
    </recommendedName>
</protein>
<evidence type="ECO:0000256" key="1">
    <source>
        <dbReference type="PROSITE-ProRule" id="PRU01211"/>
    </source>
</evidence>
<dbReference type="Gene3D" id="3.40.390.10">
    <property type="entry name" value="Collagenase (Catalytic Domain)"/>
    <property type="match status" value="1"/>
</dbReference>
<dbReference type="Pfam" id="PF01400">
    <property type="entry name" value="Astacin"/>
    <property type="match status" value="2"/>
</dbReference>
<comment type="caution">
    <text evidence="1">Lacks conserved residue(s) required for the propagation of feature annotation.</text>
</comment>
<gene>
    <name evidence="4" type="ORF">D9613_003390</name>
</gene>
<organism evidence="4 5">
    <name type="scientific">Agrocybe pediades</name>
    <dbReference type="NCBI Taxonomy" id="84607"/>
    <lineage>
        <taxon>Eukaryota</taxon>
        <taxon>Fungi</taxon>
        <taxon>Dikarya</taxon>
        <taxon>Basidiomycota</taxon>
        <taxon>Agaricomycotina</taxon>
        <taxon>Agaricomycetes</taxon>
        <taxon>Agaricomycetidae</taxon>
        <taxon>Agaricales</taxon>
        <taxon>Agaricineae</taxon>
        <taxon>Strophariaceae</taxon>
        <taxon>Agrocybe</taxon>
    </lineage>
</organism>
<keyword evidence="1 2" id="KW-0645">Protease</keyword>
<sequence length="305" mass="34161">MSAMYANEATDTIVIKDEYGYVREVAYWVNSDNEAVIDGDIIYGPVDALMANAYNGEFEDEDQNFFERRAFSVFRGTETWPSGMVVYKYKDEDTEHLLQPFVTKAMETWTRNVPDVKFHRLQNSADRMDGVVTITANPCGGCNSHIGYDKKVPLHMNLQQACVGGTKRGTCHYAEALHEIGHLLGLKHEHQRPDREQTVHFLCENLNPMCSNMPQGGNCCGTSYPKGCCKQKADFTVAYDFNSAGPYDITSVMQYRANAFALPGKNTLVAVAPGAQVPTHSINKLSNGDIRRICQLYNDRGENCR</sequence>
<keyword evidence="5" id="KW-1185">Reference proteome</keyword>
<feature type="domain" description="Peptidase M12A" evidence="3">
    <location>
        <begin position="72"/>
        <end position="305"/>
    </location>
</feature>
<dbReference type="EC" id="3.4.24.-" evidence="2"/>
<dbReference type="GO" id="GO:0006508">
    <property type="term" value="P:proteolysis"/>
    <property type="evidence" value="ECO:0007669"/>
    <property type="project" value="UniProtKB-KW"/>
</dbReference>
<dbReference type="GO" id="GO:0004222">
    <property type="term" value="F:metalloendopeptidase activity"/>
    <property type="evidence" value="ECO:0007669"/>
    <property type="project" value="UniProtKB-UniRule"/>
</dbReference>
<dbReference type="EMBL" id="JAACJL010000044">
    <property type="protein sequence ID" value="KAF4614607.1"/>
    <property type="molecule type" value="Genomic_DNA"/>
</dbReference>
<name>A0A8H4VM40_9AGAR</name>
<feature type="binding site" evidence="1">
    <location>
        <position position="178"/>
    </location>
    <ligand>
        <name>Zn(2+)</name>
        <dbReference type="ChEBI" id="CHEBI:29105"/>
        <note>catalytic</note>
    </ligand>
</feature>
<dbReference type="InterPro" id="IPR001506">
    <property type="entry name" value="Peptidase_M12A"/>
</dbReference>
<keyword evidence="1 2" id="KW-0862">Zinc</keyword>
<dbReference type="SUPFAM" id="SSF55486">
    <property type="entry name" value="Metalloproteases ('zincins'), catalytic domain"/>
    <property type="match status" value="1"/>
</dbReference>
<keyword evidence="1 2" id="KW-0378">Hydrolase</keyword>
<reference evidence="4 5" key="1">
    <citation type="submission" date="2019-12" db="EMBL/GenBank/DDBJ databases">
        <authorList>
            <person name="Floudas D."/>
            <person name="Bentzer J."/>
            <person name="Ahren D."/>
            <person name="Johansson T."/>
            <person name="Persson P."/>
            <person name="Tunlid A."/>
        </authorList>
    </citation>
    <scope>NUCLEOTIDE SEQUENCE [LARGE SCALE GENOMIC DNA]</scope>
    <source>
        <strain evidence="4 5">CBS 102.39</strain>
    </source>
</reference>
<feature type="active site" evidence="1">
    <location>
        <position position="179"/>
    </location>
</feature>
<comment type="caution">
    <text evidence="4">The sequence shown here is derived from an EMBL/GenBank/DDBJ whole genome shotgun (WGS) entry which is preliminary data.</text>
</comment>
<dbReference type="AlphaFoldDB" id="A0A8H4VM40"/>
<dbReference type="InterPro" id="IPR006026">
    <property type="entry name" value="Peptidase_Metallo"/>
</dbReference>
<dbReference type="GO" id="GO:0008270">
    <property type="term" value="F:zinc ion binding"/>
    <property type="evidence" value="ECO:0007669"/>
    <property type="project" value="UniProtKB-UniRule"/>
</dbReference>
<evidence type="ECO:0000313" key="5">
    <source>
        <dbReference type="Proteomes" id="UP000521872"/>
    </source>
</evidence>
<dbReference type="SMART" id="SM00235">
    <property type="entry name" value="ZnMc"/>
    <property type="match status" value="1"/>
</dbReference>
<dbReference type="PRINTS" id="PR00480">
    <property type="entry name" value="ASTACIN"/>
</dbReference>
<dbReference type="InterPro" id="IPR024079">
    <property type="entry name" value="MetalloPept_cat_dom_sf"/>
</dbReference>
<evidence type="ECO:0000256" key="2">
    <source>
        <dbReference type="RuleBase" id="RU361183"/>
    </source>
</evidence>
<feature type="binding site" evidence="1">
    <location>
        <position position="188"/>
    </location>
    <ligand>
        <name>Zn(2+)</name>
        <dbReference type="ChEBI" id="CHEBI:29105"/>
        <note>catalytic</note>
    </ligand>
</feature>
<feature type="binding site" evidence="1">
    <location>
        <position position="182"/>
    </location>
    <ligand>
        <name>Zn(2+)</name>
        <dbReference type="ChEBI" id="CHEBI:29105"/>
        <note>catalytic</note>
    </ligand>
</feature>
<proteinExistence type="predicted"/>
<evidence type="ECO:0000313" key="4">
    <source>
        <dbReference type="EMBL" id="KAF4614607.1"/>
    </source>
</evidence>
<comment type="cofactor">
    <cofactor evidence="1 2">
        <name>Zn(2+)</name>
        <dbReference type="ChEBI" id="CHEBI:29105"/>
    </cofactor>
    <text evidence="1 2">Binds 1 zinc ion per subunit.</text>
</comment>
<accession>A0A8H4VM40</accession>
<dbReference type="PANTHER" id="PTHR10127">
    <property type="entry name" value="DISCOIDIN, CUB, EGF, LAMININ , AND ZINC METALLOPROTEASE DOMAIN CONTAINING"/>
    <property type="match status" value="1"/>
</dbReference>
<keyword evidence="1 2" id="KW-0482">Metalloprotease</keyword>
<keyword evidence="1 2" id="KW-0479">Metal-binding</keyword>